<dbReference type="Proteomes" id="UP001473302">
    <property type="component" value="Unassembled WGS sequence"/>
</dbReference>
<dbReference type="InterPro" id="IPR013087">
    <property type="entry name" value="Znf_C2H2_type"/>
</dbReference>
<feature type="region of interest" description="Disordered" evidence="1">
    <location>
        <begin position="133"/>
        <end position="164"/>
    </location>
</feature>
<protein>
    <recommendedName>
        <fullName evidence="2">C2H2-type domain-containing protein</fullName>
    </recommendedName>
</protein>
<organism evidence="3 4">
    <name type="scientific">Mucor flavus</name>
    <dbReference type="NCBI Taxonomy" id="439312"/>
    <lineage>
        <taxon>Eukaryota</taxon>
        <taxon>Fungi</taxon>
        <taxon>Fungi incertae sedis</taxon>
        <taxon>Mucoromycota</taxon>
        <taxon>Mucoromycotina</taxon>
        <taxon>Mucoromycetes</taxon>
        <taxon>Mucorales</taxon>
        <taxon>Mucorineae</taxon>
        <taxon>Mucoraceae</taxon>
        <taxon>Mucor</taxon>
    </lineage>
</organism>
<keyword evidence="4" id="KW-1185">Reference proteome</keyword>
<feature type="compositionally biased region" description="Polar residues" evidence="1">
    <location>
        <begin position="133"/>
        <end position="147"/>
    </location>
</feature>
<sequence length="767" mass="86231">MVYRYASNQKEVETKSRKFRKLRNRFKPDEVVATEPSPSYHHATSVNKENFVKYLEARANVSEGLNNYYGNEDIPPEVGAADRLPFRKIKLSSIINMKQFEQRLTKKLRQKFGQDSRVNRTVNLKKGYNLTSQNPFGPVRASSTSPMEVSETRPKRRLKPTVPKTRHSKKSRLCLVKQNCETNLVYFLCTVLGGQINVPSANTLIRLLKMAGDILYSSTAKSAEKYPNAIIKHGCISCNATFDSKEDYANHISNEHIIREESINQKINAYATDEDIEDDNIGLDTIATDLDNGDLTPEDFISERNEALPIIKPNLKLDMPSATQIIDKPTKKPRTYNEAISHACQQKGTENDKNKTIFVVDTLSLKPFTILDSHGKEENALAHDTVVNKLVTEHDYIKSIPTTKRPYEGDNATDSLCINCSSQVHAELSNLFDTSPYSSLLKQREYTPLTDDICTLLNKDWQFYPQVKYFSATVFAGSIILNTNNNQAIMINTVEMYGRTKTIDFHRESFGKLKNSVITNSLPPPIKTFHQNVWPTSLDVRDGKKLVIGTQVSNALVTSSIRLDEKGLVSVGATSSHFLLNTIKDSLASKIFIDLNSLKSAKVLIEDPSTTQVSDIGIIFHQLRQVRTKFHLPSTYSLCRASGPITINHTCHPFSLFTLGEFDRGRSPSASIFNTIANEVLSNNSDAKLAKENVSRWINESKGKRKAILSNILDLYESNKDRLPILYNAPLNKELEALAILLIPTIVEANKSVEVQVKQVFEVFGCL</sequence>
<proteinExistence type="predicted"/>
<reference evidence="3 4" key="1">
    <citation type="submission" date="2024-04" db="EMBL/GenBank/DDBJ databases">
        <title>genome sequences of Mucor flavus KT1a and Helicostylum pulchrum KT1b strains isolated from the surface of a dry-aged beef.</title>
        <authorList>
            <person name="Toyotome T."/>
            <person name="Hosono M."/>
            <person name="Torimaru M."/>
            <person name="Fukuda K."/>
            <person name="Mikami N."/>
        </authorList>
    </citation>
    <scope>NUCLEOTIDE SEQUENCE [LARGE SCALE GENOMIC DNA]</scope>
    <source>
        <strain evidence="3 4">KT1a</strain>
    </source>
</reference>
<evidence type="ECO:0000313" key="3">
    <source>
        <dbReference type="EMBL" id="GAA5816879.1"/>
    </source>
</evidence>
<feature type="domain" description="C2H2-type" evidence="2">
    <location>
        <begin position="235"/>
        <end position="256"/>
    </location>
</feature>
<gene>
    <name evidence="3" type="ORF">MFLAVUS_010413</name>
</gene>
<evidence type="ECO:0000256" key="1">
    <source>
        <dbReference type="SAM" id="MobiDB-lite"/>
    </source>
</evidence>
<dbReference type="PROSITE" id="PS00028">
    <property type="entry name" value="ZINC_FINGER_C2H2_1"/>
    <property type="match status" value="1"/>
</dbReference>
<evidence type="ECO:0000313" key="4">
    <source>
        <dbReference type="Proteomes" id="UP001473302"/>
    </source>
</evidence>
<evidence type="ECO:0000259" key="2">
    <source>
        <dbReference type="PROSITE" id="PS00028"/>
    </source>
</evidence>
<accession>A0ABP9ZCX1</accession>
<name>A0ABP9ZCX1_9FUNG</name>
<feature type="compositionally biased region" description="Basic residues" evidence="1">
    <location>
        <begin position="154"/>
        <end position="164"/>
    </location>
</feature>
<dbReference type="EMBL" id="BAABUK010000035">
    <property type="protein sequence ID" value="GAA5816879.1"/>
    <property type="molecule type" value="Genomic_DNA"/>
</dbReference>
<comment type="caution">
    <text evidence="3">The sequence shown here is derived from an EMBL/GenBank/DDBJ whole genome shotgun (WGS) entry which is preliminary data.</text>
</comment>